<feature type="domain" description="Liprin-beta-1/2 coiled-coil" evidence="3">
    <location>
        <begin position="1"/>
        <end position="46"/>
    </location>
</feature>
<keyword evidence="2" id="KW-0175">Coiled coil</keyword>
<name>A0A182SHS1_9DIPT</name>
<reference evidence="4" key="2">
    <citation type="submission" date="2020-05" db="UniProtKB">
        <authorList>
            <consortium name="EnsemblMetazoa"/>
        </authorList>
    </citation>
    <scope>IDENTIFICATION</scope>
    <source>
        <strain evidence="4">maculatus3</strain>
    </source>
</reference>
<dbReference type="AlphaFoldDB" id="A0A182SHS1"/>
<dbReference type="GO" id="GO:0007528">
    <property type="term" value="P:neuromuscular junction development"/>
    <property type="evidence" value="ECO:0007669"/>
    <property type="project" value="TreeGrafter"/>
</dbReference>
<feature type="coiled-coil region" evidence="2">
    <location>
        <begin position="16"/>
        <end position="43"/>
    </location>
</feature>
<keyword evidence="5" id="KW-1185">Reference proteome</keyword>
<dbReference type="VEuPathDB" id="VectorBase:AMAM007054"/>
<dbReference type="GO" id="GO:0048786">
    <property type="term" value="C:presynaptic active zone"/>
    <property type="evidence" value="ECO:0007669"/>
    <property type="project" value="TreeGrafter"/>
</dbReference>
<protein>
    <recommendedName>
        <fullName evidence="3">Liprin-beta-1/2 coiled-coil domain-containing protein</fullName>
    </recommendedName>
</protein>
<proteinExistence type="predicted"/>
<organism evidence="4 5">
    <name type="scientific">Anopheles maculatus</name>
    <dbReference type="NCBI Taxonomy" id="74869"/>
    <lineage>
        <taxon>Eukaryota</taxon>
        <taxon>Metazoa</taxon>
        <taxon>Ecdysozoa</taxon>
        <taxon>Arthropoda</taxon>
        <taxon>Hexapoda</taxon>
        <taxon>Insecta</taxon>
        <taxon>Pterygota</taxon>
        <taxon>Neoptera</taxon>
        <taxon>Endopterygota</taxon>
        <taxon>Diptera</taxon>
        <taxon>Nematocera</taxon>
        <taxon>Culicoidea</taxon>
        <taxon>Culicidae</taxon>
        <taxon>Anophelinae</taxon>
        <taxon>Anopheles</taxon>
        <taxon>Anopheles maculatus group</taxon>
    </lineage>
</organism>
<dbReference type="PANTHER" id="PTHR12587">
    <property type="entry name" value="LAR INTERACTING PROTEIN LIP -RELATED PROTEIN"/>
    <property type="match status" value="1"/>
</dbReference>
<evidence type="ECO:0000256" key="1">
    <source>
        <dbReference type="ARBA" id="ARBA00022737"/>
    </source>
</evidence>
<dbReference type="InterPro" id="IPR029515">
    <property type="entry name" value="Liprin"/>
</dbReference>
<evidence type="ECO:0000259" key="3">
    <source>
        <dbReference type="Pfam" id="PF26022"/>
    </source>
</evidence>
<evidence type="ECO:0000313" key="4">
    <source>
        <dbReference type="EnsemblMetazoa" id="AMAM007054-PA"/>
    </source>
</evidence>
<dbReference type="Pfam" id="PF26022">
    <property type="entry name" value="CC_Liprin_beta"/>
    <property type="match status" value="1"/>
</dbReference>
<dbReference type="PANTHER" id="PTHR12587:SF14">
    <property type="entry name" value="AT31531P"/>
    <property type="match status" value="1"/>
</dbReference>
<sequence length="160" mass="17241">MLFQEMLSRSSLETQKLELMSAMSELKLQQAALERENLELRTNFVTSTVGSAALINGGLTNGSGGGAAITNVLNNNSITSSLLRRPQIITNTRMVGMSPSTPGGASLISSPIHHGSHGSLPQTAISPITPKSSTASFCYHLIDSEHIQRFIDDHRQQRQP</sequence>
<evidence type="ECO:0000313" key="5">
    <source>
        <dbReference type="Proteomes" id="UP000075901"/>
    </source>
</evidence>
<keyword evidence="1" id="KW-0677">Repeat</keyword>
<dbReference type="Proteomes" id="UP000075901">
    <property type="component" value="Unassembled WGS sequence"/>
</dbReference>
<evidence type="ECO:0000256" key="2">
    <source>
        <dbReference type="SAM" id="Coils"/>
    </source>
</evidence>
<dbReference type="InterPro" id="IPR058914">
    <property type="entry name" value="LIPB1/2_CC"/>
</dbReference>
<accession>A0A182SHS1</accession>
<reference evidence="5" key="1">
    <citation type="submission" date="2013-09" db="EMBL/GenBank/DDBJ databases">
        <title>The Genome Sequence of Anopheles maculatus species B.</title>
        <authorList>
            <consortium name="The Broad Institute Genomics Platform"/>
            <person name="Neafsey D.E."/>
            <person name="Besansky N."/>
            <person name="Howell P."/>
            <person name="Walton C."/>
            <person name="Young S.K."/>
            <person name="Zeng Q."/>
            <person name="Gargeya S."/>
            <person name="Fitzgerald M."/>
            <person name="Haas B."/>
            <person name="Abouelleil A."/>
            <person name="Allen A.W."/>
            <person name="Alvarado L."/>
            <person name="Arachchi H.M."/>
            <person name="Berlin A.M."/>
            <person name="Chapman S.B."/>
            <person name="Gainer-Dewar J."/>
            <person name="Goldberg J."/>
            <person name="Griggs A."/>
            <person name="Gujja S."/>
            <person name="Hansen M."/>
            <person name="Howarth C."/>
            <person name="Imamovic A."/>
            <person name="Ireland A."/>
            <person name="Larimer J."/>
            <person name="McCowan C."/>
            <person name="Murphy C."/>
            <person name="Pearson M."/>
            <person name="Poon T.W."/>
            <person name="Priest M."/>
            <person name="Roberts A."/>
            <person name="Saif S."/>
            <person name="Shea T."/>
            <person name="Sisk P."/>
            <person name="Sykes S."/>
            <person name="Wortman J."/>
            <person name="Nusbaum C."/>
            <person name="Birren B."/>
        </authorList>
    </citation>
    <scope>NUCLEOTIDE SEQUENCE [LARGE SCALE GENOMIC DNA]</scope>
    <source>
        <strain evidence="5">maculatus3</strain>
    </source>
</reference>
<dbReference type="EnsemblMetazoa" id="AMAM007054-RA">
    <property type="protein sequence ID" value="AMAM007054-PA"/>
    <property type="gene ID" value="AMAM007054"/>
</dbReference>